<dbReference type="InterPro" id="IPR050109">
    <property type="entry name" value="HTH-type_TetR-like_transc_reg"/>
</dbReference>
<feature type="DNA-binding region" description="H-T-H motif" evidence="4">
    <location>
        <begin position="35"/>
        <end position="54"/>
    </location>
</feature>
<dbReference type="PROSITE" id="PS50977">
    <property type="entry name" value="HTH_TETR_2"/>
    <property type="match status" value="1"/>
</dbReference>
<evidence type="ECO:0000313" key="6">
    <source>
        <dbReference type="EMBL" id="TXN29003.1"/>
    </source>
</evidence>
<keyword evidence="2 4" id="KW-0238">DNA-binding</keyword>
<dbReference type="InterPro" id="IPR054129">
    <property type="entry name" value="DesT_TetR_C"/>
</dbReference>
<dbReference type="Proteomes" id="UP000321379">
    <property type="component" value="Unassembled WGS sequence"/>
</dbReference>
<evidence type="ECO:0000256" key="4">
    <source>
        <dbReference type="PROSITE-ProRule" id="PRU00335"/>
    </source>
</evidence>
<accession>A0A5C8ULH8</accession>
<dbReference type="Gene3D" id="1.10.357.10">
    <property type="entry name" value="Tetracycline Repressor, domain 2"/>
    <property type="match status" value="1"/>
</dbReference>
<evidence type="ECO:0000256" key="2">
    <source>
        <dbReference type="ARBA" id="ARBA00023125"/>
    </source>
</evidence>
<dbReference type="Pfam" id="PF00440">
    <property type="entry name" value="TetR_N"/>
    <property type="match status" value="1"/>
</dbReference>
<dbReference type="SUPFAM" id="SSF46689">
    <property type="entry name" value="Homeodomain-like"/>
    <property type="match status" value="1"/>
</dbReference>
<dbReference type="GO" id="GO:0000976">
    <property type="term" value="F:transcription cis-regulatory region binding"/>
    <property type="evidence" value="ECO:0007669"/>
    <property type="project" value="TreeGrafter"/>
</dbReference>
<dbReference type="RefSeq" id="WP_147784673.1">
    <property type="nucleotide sequence ID" value="NZ_VRMG01000010.1"/>
</dbReference>
<proteinExistence type="predicted"/>
<evidence type="ECO:0000256" key="3">
    <source>
        <dbReference type="ARBA" id="ARBA00023163"/>
    </source>
</evidence>
<dbReference type="PANTHER" id="PTHR30055">
    <property type="entry name" value="HTH-TYPE TRANSCRIPTIONAL REGULATOR RUTR"/>
    <property type="match status" value="1"/>
</dbReference>
<name>A0A5C8ULH8_9MICO</name>
<evidence type="ECO:0000256" key="1">
    <source>
        <dbReference type="ARBA" id="ARBA00023015"/>
    </source>
</evidence>
<keyword evidence="3" id="KW-0804">Transcription</keyword>
<dbReference type="InterPro" id="IPR001647">
    <property type="entry name" value="HTH_TetR"/>
</dbReference>
<dbReference type="PANTHER" id="PTHR30055:SF174">
    <property type="entry name" value="TRANSCRIPTIONAL REGULATORY PROTEIN (PROBABLY TETR-FAMILY)-RELATED"/>
    <property type="match status" value="1"/>
</dbReference>
<dbReference type="AlphaFoldDB" id="A0A5C8ULH8"/>
<gene>
    <name evidence="6" type="ORF">FVP33_15945</name>
</gene>
<sequence>MEADRRTRLTPEQRRAQLVSLGVAALVDRPLEALTIEYLSEQAGVSRGLLFYYFGSKHGLHREVVRTARDSMLHATEPSQDLPPLDRLRDTLTRIVQFVRDHRETFFSLVRGAASGNAEVRAVVEQARASQAERVIAVFLELGVADSELLRIALRSWVAFAEEALVESALNTEMPSGEIALFLERTVTAIAASVEQREIG</sequence>
<dbReference type="InterPro" id="IPR009057">
    <property type="entry name" value="Homeodomain-like_sf"/>
</dbReference>
<keyword evidence="7" id="KW-1185">Reference proteome</keyword>
<dbReference type="Pfam" id="PF21943">
    <property type="entry name" value="TetR_C_46"/>
    <property type="match status" value="1"/>
</dbReference>
<organism evidence="6 7">
    <name type="scientific">Lacisediminihabitans profunda</name>
    <dbReference type="NCBI Taxonomy" id="2594790"/>
    <lineage>
        <taxon>Bacteria</taxon>
        <taxon>Bacillati</taxon>
        <taxon>Actinomycetota</taxon>
        <taxon>Actinomycetes</taxon>
        <taxon>Micrococcales</taxon>
        <taxon>Microbacteriaceae</taxon>
        <taxon>Lacisediminihabitans</taxon>
    </lineage>
</organism>
<evidence type="ECO:0000259" key="5">
    <source>
        <dbReference type="PROSITE" id="PS50977"/>
    </source>
</evidence>
<comment type="caution">
    <text evidence="6">The sequence shown here is derived from an EMBL/GenBank/DDBJ whole genome shotgun (WGS) entry which is preliminary data.</text>
</comment>
<dbReference type="GO" id="GO:0003700">
    <property type="term" value="F:DNA-binding transcription factor activity"/>
    <property type="evidence" value="ECO:0007669"/>
    <property type="project" value="TreeGrafter"/>
</dbReference>
<feature type="domain" description="HTH tetR-type" evidence="5">
    <location>
        <begin position="12"/>
        <end position="72"/>
    </location>
</feature>
<evidence type="ECO:0000313" key="7">
    <source>
        <dbReference type="Proteomes" id="UP000321379"/>
    </source>
</evidence>
<protein>
    <submittedName>
        <fullName evidence="6">TetR/AcrR family transcriptional regulator</fullName>
    </submittedName>
</protein>
<keyword evidence="1" id="KW-0805">Transcription regulation</keyword>
<reference evidence="6 7" key="1">
    <citation type="submission" date="2019-08" db="EMBL/GenBank/DDBJ databases">
        <title>Bacterial whole genome sequence for Glaciihabitans sp. CHu50b-6-2.</title>
        <authorList>
            <person name="Jin L."/>
        </authorList>
    </citation>
    <scope>NUCLEOTIDE SEQUENCE [LARGE SCALE GENOMIC DNA]</scope>
    <source>
        <strain evidence="6 7">CHu50b-6-2</strain>
    </source>
</reference>
<dbReference type="EMBL" id="VRMG01000010">
    <property type="protein sequence ID" value="TXN29003.1"/>
    <property type="molecule type" value="Genomic_DNA"/>
</dbReference>